<name>A0A8H4XML2_9HYPO</name>
<dbReference type="FunFam" id="3.20.20.70:FF:000138">
    <property type="entry name" value="NADPH dehydrogenase 1"/>
    <property type="match status" value="1"/>
</dbReference>
<dbReference type="CDD" id="cd02933">
    <property type="entry name" value="OYE_like_FMN"/>
    <property type="match status" value="1"/>
</dbReference>
<organism evidence="3 4">
    <name type="scientific">Fusarium zealandicum</name>
    <dbReference type="NCBI Taxonomy" id="1053134"/>
    <lineage>
        <taxon>Eukaryota</taxon>
        <taxon>Fungi</taxon>
        <taxon>Dikarya</taxon>
        <taxon>Ascomycota</taxon>
        <taxon>Pezizomycotina</taxon>
        <taxon>Sordariomycetes</taxon>
        <taxon>Hypocreomycetidae</taxon>
        <taxon>Hypocreales</taxon>
        <taxon>Nectriaceae</taxon>
        <taxon>Fusarium</taxon>
        <taxon>Fusarium staphyleae species complex</taxon>
    </lineage>
</organism>
<evidence type="ECO:0000313" key="4">
    <source>
        <dbReference type="Proteomes" id="UP000635477"/>
    </source>
</evidence>
<keyword evidence="4" id="KW-1185">Reference proteome</keyword>
<dbReference type="InterPro" id="IPR001155">
    <property type="entry name" value="OxRdtase_FMN_N"/>
</dbReference>
<dbReference type="AlphaFoldDB" id="A0A8H4XML2"/>
<dbReference type="Gene3D" id="3.20.20.70">
    <property type="entry name" value="Aldolase class I"/>
    <property type="match status" value="1"/>
</dbReference>
<dbReference type="Proteomes" id="UP000635477">
    <property type="component" value="Unassembled WGS sequence"/>
</dbReference>
<dbReference type="InterPro" id="IPR013785">
    <property type="entry name" value="Aldolase_TIM"/>
</dbReference>
<dbReference type="EMBL" id="JABEYC010000252">
    <property type="protein sequence ID" value="KAF4980171.1"/>
    <property type="molecule type" value="Genomic_DNA"/>
</dbReference>
<reference evidence="3" key="2">
    <citation type="submission" date="2020-05" db="EMBL/GenBank/DDBJ databases">
        <authorList>
            <person name="Kim H.-S."/>
            <person name="Proctor R.H."/>
            <person name="Brown D.W."/>
        </authorList>
    </citation>
    <scope>NUCLEOTIDE SEQUENCE</scope>
    <source>
        <strain evidence="3">NRRL 22465</strain>
    </source>
</reference>
<evidence type="ECO:0000313" key="3">
    <source>
        <dbReference type="EMBL" id="KAF4980171.1"/>
    </source>
</evidence>
<protein>
    <recommendedName>
        <fullName evidence="2">NADH:flavin oxidoreductase/NADH oxidase N-terminal domain-containing protein</fullName>
    </recommendedName>
</protein>
<comment type="caution">
    <text evidence="3">The sequence shown here is derived from an EMBL/GenBank/DDBJ whole genome shotgun (WGS) entry which is preliminary data.</text>
</comment>
<gene>
    <name evidence="3" type="ORF">FZEAL_3749</name>
</gene>
<keyword evidence="1" id="KW-0285">Flavoprotein</keyword>
<evidence type="ECO:0000259" key="2">
    <source>
        <dbReference type="Pfam" id="PF00724"/>
    </source>
</evidence>
<dbReference type="GO" id="GO:0010181">
    <property type="term" value="F:FMN binding"/>
    <property type="evidence" value="ECO:0007669"/>
    <property type="project" value="InterPro"/>
</dbReference>
<dbReference type="PANTHER" id="PTHR22893">
    <property type="entry name" value="NADH OXIDOREDUCTASE-RELATED"/>
    <property type="match status" value="1"/>
</dbReference>
<dbReference type="InterPro" id="IPR045247">
    <property type="entry name" value="Oye-like"/>
</dbReference>
<dbReference type="Pfam" id="PF00724">
    <property type="entry name" value="Oxidored_FMN"/>
    <property type="match status" value="1"/>
</dbReference>
<dbReference type="GO" id="GO:0003959">
    <property type="term" value="F:NADPH dehydrogenase activity"/>
    <property type="evidence" value="ECO:0007669"/>
    <property type="project" value="TreeGrafter"/>
</dbReference>
<feature type="domain" description="NADH:flavin oxidoreductase/NADH oxidase N-terminal" evidence="2">
    <location>
        <begin position="7"/>
        <end position="353"/>
    </location>
</feature>
<sequence>MLASDSKIWQPLKLGNVTISHRLALAPLTRFRNDDNHAPLDLMTQYYSDRASVPGTLIISEATGVSKAAEAAPNLPAIASAEQVEGWQRIYESVHAKGSFIFQQLWDLGRAGAPEYLKSRGCKYSSSSSLQMEGQTVPPEELTEEEIWQKIGEFRSAARNVVDAGGDGVEIHGAHGYLIDQFISESVNSRTDRWGGSVENRARFLLEIMKAVVDEIGAERTALRLSPFATYQSAYSSDPWEQFGYIIREFKKAGYKLAYLSLVEPRGNPAILDATPSKASDQVQPFGQREQSLDFILDEWDNQSPVIVGGGYTSDNVSEAVDNRYKKWDTIVAFGRHFLANPDLVFRIKNGIPFTAYDRQTFYANKSNTGYNDYPFSEEYVALSSLGSVKA</sequence>
<accession>A0A8H4XML2</accession>
<proteinExistence type="predicted"/>
<dbReference type="OrthoDB" id="276546at2759"/>
<dbReference type="SUPFAM" id="SSF51395">
    <property type="entry name" value="FMN-linked oxidoreductases"/>
    <property type="match status" value="1"/>
</dbReference>
<evidence type="ECO:0000256" key="1">
    <source>
        <dbReference type="ARBA" id="ARBA00022630"/>
    </source>
</evidence>
<reference evidence="3" key="1">
    <citation type="journal article" date="2020" name="BMC Genomics">
        <title>Correction to: Identification and distribution of gene clusters required for synthesis of sphingolipid metabolism inhibitors in diverse species of the filamentous fungus Fusarium.</title>
        <authorList>
            <person name="Kim H.S."/>
            <person name="Lohmar J.M."/>
            <person name="Busman M."/>
            <person name="Brown D.W."/>
            <person name="Naumann T.A."/>
            <person name="Divon H.H."/>
            <person name="Lysoe E."/>
            <person name="Uhlig S."/>
            <person name="Proctor R.H."/>
        </authorList>
    </citation>
    <scope>NUCLEOTIDE SEQUENCE</scope>
    <source>
        <strain evidence="3">NRRL 22465</strain>
    </source>
</reference>
<dbReference type="PANTHER" id="PTHR22893:SF91">
    <property type="entry name" value="NADPH DEHYDROGENASE 2-RELATED"/>
    <property type="match status" value="1"/>
</dbReference>